<dbReference type="GO" id="GO:0005634">
    <property type="term" value="C:nucleus"/>
    <property type="evidence" value="ECO:0007669"/>
    <property type="project" value="UniProtKB-SubCell"/>
</dbReference>
<feature type="compositionally biased region" description="Basic and acidic residues" evidence="5">
    <location>
        <begin position="209"/>
        <end position="218"/>
    </location>
</feature>
<dbReference type="InterPro" id="IPR003034">
    <property type="entry name" value="SAP_dom"/>
</dbReference>
<dbReference type="PANTHER" id="PTHR13468:SF1">
    <property type="entry name" value="PROTEIN DEK"/>
    <property type="match status" value="1"/>
</dbReference>
<evidence type="ECO:0000256" key="4">
    <source>
        <dbReference type="ARBA" id="ARBA00023242"/>
    </source>
</evidence>
<feature type="compositionally biased region" description="Basic residues" evidence="5">
    <location>
        <begin position="140"/>
        <end position="154"/>
    </location>
</feature>
<feature type="compositionally biased region" description="Low complexity" evidence="5">
    <location>
        <begin position="169"/>
        <end position="182"/>
    </location>
</feature>
<keyword evidence="4" id="KW-0539">Nucleus</keyword>
<dbReference type="InterPro" id="IPR014876">
    <property type="entry name" value="DEK_C"/>
</dbReference>
<dbReference type="SMART" id="SM00513">
    <property type="entry name" value="SAP"/>
    <property type="match status" value="1"/>
</dbReference>
<dbReference type="STRING" id="99883.ENSTNIP00000004065"/>
<keyword evidence="8" id="KW-1185">Reference proteome</keyword>
<dbReference type="GO" id="GO:0042393">
    <property type="term" value="F:histone binding"/>
    <property type="evidence" value="ECO:0007669"/>
    <property type="project" value="TreeGrafter"/>
</dbReference>
<dbReference type="HOGENOM" id="CLU_041060_0_0_1"/>
<dbReference type="Ensembl" id="ENSTNIT00000000946.1">
    <property type="protein sequence ID" value="ENSTNIP00000004065.1"/>
    <property type="gene ID" value="ENSTNIG00000001004.1"/>
</dbReference>
<evidence type="ECO:0000313" key="7">
    <source>
        <dbReference type="Ensembl" id="ENSTNIP00000004065.1"/>
    </source>
</evidence>
<dbReference type="GO" id="GO:0006325">
    <property type="term" value="P:chromatin organization"/>
    <property type="evidence" value="ECO:0007669"/>
    <property type="project" value="UniProtKB-KW"/>
</dbReference>
<keyword evidence="3" id="KW-0238">DNA-binding</keyword>
<dbReference type="Proteomes" id="UP000007303">
    <property type="component" value="Unassembled WGS sequence"/>
</dbReference>
<evidence type="ECO:0000313" key="8">
    <source>
        <dbReference type="Proteomes" id="UP000007303"/>
    </source>
</evidence>
<feature type="compositionally biased region" description="Acidic residues" evidence="5">
    <location>
        <begin position="188"/>
        <end position="197"/>
    </location>
</feature>
<protein>
    <submittedName>
        <fullName evidence="7">DEK proto-oncogene</fullName>
    </submittedName>
</protein>
<evidence type="ECO:0000256" key="2">
    <source>
        <dbReference type="ARBA" id="ARBA00022853"/>
    </source>
</evidence>
<feature type="region of interest" description="Disordered" evidence="5">
    <location>
        <begin position="140"/>
        <end position="295"/>
    </location>
</feature>
<reference evidence="8" key="1">
    <citation type="journal article" date="2004" name="Nature">
        <title>Genome duplication in the teleost fish Tetraodon nigroviridis reveals the early vertebrate proto-karyotype.</title>
        <authorList>
            <person name="Jaillon O."/>
            <person name="Aury J.-M."/>
            <person name="Brunet F."/>
            <person name="Petit J.-L."/>
            <person name="Stange-Thomann N."/>
            <person name="Mauceli E."/>
            <person name="Bouneau L."/>
            <person name="Fischer C."/>
            <person name="Ozouf-Costaz C."/>
            <person name="Bernot A."/>
            <person name="Nicaud S."/>
            <person name="Jaffe D."/>
            <person name="Fisher S."/>
            <person name="Lutfalla G."/>
            <person name="Dossat C."/>
            <person name="Segurens B."/>
            <person name="Dasilva C."/>
            <person name="Salanoubat M."/>
            <person name="Levy M."/>
            <person name="Boudet N."/>
            <person name="Castellano S."/>
            <person name="Anthouard V."/>
            <person name="Jubin C."/>
            <person name="Castelli V."/>
            <person name="Katinka M."/>
            <person name="Vacherie B."/>
            <person name="Biemont C."/>
            <person name="Skalli Z."/>
            <person name="Cattolico L."/>
            <person name="Poulain J."/>
            <person name="De Berardinis V."/>
            <person name="Cruaud C."/>
            <person name="Duprat S."/>
            <person name="Brottier P."/>
            <person name="Coutanceau J.-P."/>
            <person name="Gouzy J."/>
            <person name="Parra G."/>
            <person name="Lardier G."/>
            <person name="Chapple C."/>
            <person name="McKernan K.J."/>
            <person name="McEwan P."/>
            <person name="Bosak S."/>
            <person name="Kellis M."/>
            <person name="Volff J.-N."/>
            <person name="Guigo R."/>
            <person name="Zody M.C."/>
            <person name="Mesirov J."/>
            <person name="Lindblad-Toh K."/>
            <person name="Birren B."/>
            <person name="Nusbaum C."/>
            <person name="Kahn D."/>
            <person name="Robinson-Rechavi M."/>
            <person name="Laudet V."/>
            <person name="Schachter V."/>
            <person name="Quetier F."/>
            <person name="Saurin W."/>
            <person name="Scarpelli C."/>
            <person name="Wincker P."/>
            <person name="Lander E.S."/>
            <person name="Weissenbach J."/>
            <person name="Roest Crollius H."/>
        </authorList>
    </citation>
    <scope>NUCLEOTIDE SEQUENCE [LARGE SCALE GENOMIC DNA]</scope>
</reference>
<dbReference type="Gene3D" id="1.10.10.60">
    <property type="entry name" value="Homeodomain-like"/>
    <property type="match status" value="1"/>
</dbReference>
<evidence type="ECO:0000259" key="6">
    <source>
        <dbReference type="PROSITE" id="PS51998"/>
    </source>
</evidence>
<proteinExistence type="predicted"/>
<evidence type="ECO:0000256" key="1">
    <source>
        <dbReference type="ARBA" id="ARBA00004123"/>
    </source>
</evidence>
<feature type="domain" description="DEK-C" evidence="6">
    <location>
        <begin position="290"/>
        <end position="346"/>
    </location>
</feature>
<evidence type="ECO:0000256" key="3">
    <source>
        <dbReference type="ARBA" id="ARBA00023125"/>
    </source>
</evidence>
<dbReference type="PANTHER" id="PTHR13468">
    <property type="entry name" value="DEK PROTEIN"/>
    <property type="match status" value="1"/>
</dbReference>
<organism evidence="7 8">
    <name type="scientific">Tetraodon nigroviridis</name>
    <name type="common">Spotted green pufferfish</name>
    <name type="synonym">Chelonodon nigroviridis</name>
    <dbReference type="NCBI Taxonomy" id="99883"/>
    <lineage>
        <taxon>Eukaryota</taxon>
        <taxon>Metazoa</taxon>
        <taxon>Chordata</taxon>
        <taxon>Craniata</taxon>
        <taxon>Vertebrata</taxon>
        <taxon>Euteleostomi</taxon>
        <taxon>Actinopterygii</taxon>
        <taxon>Neopterygii</taxon>
        <taxon>Teleostei</taxon>
        <taxon>Neoteleostei</taxon>
        <taxon>Acanthomorphata</taxon>
        <taxon>Eupercaria</taxon>
        <taxon>Tetraodontiformes</taxon>
        <taxon>Tetradontoidea</taxon>
        <taxon>Tetraodontidae</taxon>
        <taxon>Tetraodon</taxon>
    </lineage>
</organism>
<name>H3C744_TETNG</name>
<dbReference type="Pfam" id="PF08766">
    <property type="entry name" value="DEK_C"/>
    <property type="match status" value="1"/>
</dbReference>
<dbReference type="GO" id="GO:0003677">
    <property type="term" value="F:DNA binding"/>
    <property type="evidence" value="ECO:0007669"/>
    <property type="project" value="UniProtKB-KW"/>
</dbReference>
<keyword evidence="2" id="KW-0156">Chromatin regulator</keyword>
<dbReference type="InParanoid" id="H3C744"/>
<evidence type="ECO:0000256" key="5">
    <source>
        <dbReference type="SAM" id="MobiDB-lite"/>
    </source>
</evidence>
<accession>H3C744</accession>
<dbReference type="GeneTree" id="ENSGT00390000017282"/>
<dbReference type="OMA" id="MIKKAPT"/>
<dbReference type="SUPFAM" id="SSF109715">
    <property type="entry name" value="DEK C-terminal domain"/>
    <property type="match status" value="1"/>
</dbReference>
<dbReference type="PROSITE" id="PS51998">
    <property type="entry name" value="DEK_C"/>
    <property type="match status" value="1"/>
</dbReference>
<reference evidence="7" key="3">
    <citation type="submission" date="2025-09" db="UniProtKB">
        <authorList>
            <consortium name="Ensembl"/>
        </authorList>
    </citation>
    <scope>IDENTIFICATION</scope>
</reference>
<sequence length="346" mass="38371">IVEGKRAKKTVERLNFQTPKHKEKLKIGDGAGEKLGDIPRSSYQIARMKPADLKPLHAILFDRPGKAATIKKNLRLFNGFAFHGDSEEFARKRERLLRKSSFTNSKLKVVCSILDLEKKGTHSDLVDRIMNFLLAPKNSGRRLPVKRKRRSKKKLSADDAAARARNRAKASSSSRPGSKSKAIVMDSSSDEDEDEDGGGVAAGDAQIKASDKDEGRTDESEESPQSPGTRTGRESSGPDSDAPEKTRKTKPAARSKKADSSSKSPNTVRPPTRPTTARDDEPLINMVKKAPDDQELRETVRSLLRSADLEETTMKKICQRVFDRYPDQDLSSRKDYIKQTVKAVSA</sequence>
<comment type="subcellular location">
    <subcellularLocation>
        <location evidence="1">Nucleus</location>
    </subcellularLocation>
</comment>
<reference evidence="7" key="2">
    <citation type="submission" date="2025-08" db="UniProtKB">
        <authorList>
            <consortium name="Ensembl"/>
        </authorList>
    </citation>
    <scope>IDENTIFICATION</scope>
</reference>
<dbReference type="GO" id="GO:2000779">
    <property type="term" value="P:regulation of double-strand break repair"/>
    <property type="evidence" value="ECO:0007669"/>
    <property type="project" value="TreeGrafter"/>
</dbReference>
<dbReference type="InterPro" id="IPR044198">
    <property type="entry name" value="DEK"/>
</dbReference>
<dbReference type="AlphaFoldDB" id="H3C744"/>